<dbReference type="AlphaFoldDB" id="A0A9W9DFM6"/>
<protein>
    <recommendedName>
        <fullName evidence="3">Reverse transcriptase domain-containing protein</fullName>
    </recommendedName>
</protein>
<proteinExistence type="predicted"/>
<comment type="caution">
    <text evidence="1">The sequence shown here is derived from an EMBL/GenBank/DDBJ whole genome shotgun (WGS) entry which is preliminary data.</text>
</comment>
<reference evidence="1" key="1">
    <citation type="submission" date="2022-08" db="EMBL/GenBank/DDBJ databases">
        <authorList>
            <consortium name="DOE Joint Genome Institute"/>
            <person name="Min B."/>
            <person name="Riley R."/>
            <person name="Sierra-Patev S."/>
            <person name="Naranjo-Ortiz M."/>
            <person name="Looney B."/>
            <person name="Konkel Z."/>
            <person name="Slot J.C."/>
            <person name="Sakamoto Y."/>
            <person name="Steenwyk J.L."/>
            <person name="Rokas A."/>
            <person name="Carro J."/>
            <person name="Camarero S."/>
            <person name="Ferreira P."/>
            <person name="Molpeceres G."/>
            <person name="Ruiz-Duenas F.J."/>
            <person name="Serrano A."/>
            <person name="Henrissat B."/>
            <person name="Drula E."/>
            <person name="Hughes K.W."/>
            <person name="Mata J.L."/>
            <person name="Ishikawa N.K."/>
            <person name="Vargas-Isla R."/>
            <person name="Ushijima S."/>
            <person name="Smith C.A."/>
            <person name="Ahrendt S."/>
            <person name="Andreopoulos W."/>
            <person name="He G."/>
            <person name="Labutti K."/>
            <person name="Lipzen A."/>
            <person name="Ng V."/>
            <person name="Sandor L."/>
            <person name="Barry K."/>
            <person name="Martinez A.T."/>
            <person name="Xiao Y."/>
            <person name="Gibbons J.G."/>
            <person name="Terashima K."/>
            <person name="Hibbett D.S."/>
            <person name="Grigoriev I.V."/>
        </authorList>
    </citation>
    <scope>NUCLEOTIDE SEQUENCE</scope>
    <source>
        <strain evidence="1">Sp2 HRB7682 ss15</strain>
    </source>
</reference>
<evidence type="ECO:0000313" key="1">
    <source>
        <dbReference type="EMBL" id="KAJ4468359.1"/>
    </source>
</evidence>
<evidence type="ECO:0008006" key="3">
    <source>
        <dbReference type="Google" id="ProtNLM"/>
    </source>
</evidence>
<feature type="non-terminal residue" evidence="1">
    <location>
        <position position="183"/>
    </location>
</feature>
<reference evidence="1" key="2">
    <citation type="journal article" date="2023" name="Proc. Natl. Acad. Sci. U.S.A.">
        <title>A global phylogenomic analysis of the shiitake genus Lentinula.</title>
        <authorList>
            <person name="Sierra-Patev S."/>
            <person name="Min B."/>
            <person name="Naranjo-Ortiz M."/>
            <person name="Looney B."/>
            <person name="Konkel Z."/>
            <person name="Slot J.C."/>
            <person name="Sakamoto Y."/>
            <person name="Steenwyk J.L."/>
            <person name="Rokas A."/>
            <person name="Carro J."/>
            <person name="Camarero S."/>
            <person name="Ferreira P."/>
            <person name="Molpeceres G."/>
            <person name="Ruiz-Duenas F.J."/>
            <person name="Serrano A."/>
            <person name="Henrissat B."/>
            <person name="Drula E."/>
            <person name="Hughes K.W."/>
            <person name="Mata J.L."/>
            <person name="Ishikawa N.K."/>
            <person name="Vargas-Isla R."/>
            <person name="Ushijima S."/>
            <person name="Smith C.A."/>
            <person name="Donoghue J."/>
            <person name="Ahrendt S."/>
            <person name="Andreopoulos W."/>
            <person name="He G."/>
            <person name="LaButti K."/>
            <person name="Lipzen A."/>
            <person name="Ng V."/>
            <person name="Riley R."/>
            <person name="Sandor L."/>
            <person name="Barry K."/>
            <person name="Martinez A.T."/>
            <person name="Xiao Y."/>
            <person name="Gibbons J.G."/>
            <person name="Terashima K."/>
            <person name="Grigoriev I.V."/>
            <person name="Hibbett D."/>
        </authorList>
    </citation>
    <scope>NUCLEOTIDE SEQUENCE</scope>
    <source>
        <strain evidence="1">Sp2 HRB7682 ss15</strain>
    </source>
</reference>
<accession>A0A9W9DFM6</accession>
<dbReference type="Proteomes" id="UP001150238">
    <property type="component" value="Unassembled WGS sequence"/>
</dbReference>
<gene>
    <name evidence="1" type="ORF">C8J55DRAFT_438006</name>
</gene>
<dbReference type="EMBL" id="JANVFS010000038">
    <property type="protein sequence ID" value="KAJ4468359.1"/>
    <property type="molecule type" value="Genomic_DNA"/>
</dbReference>
<evidence type="ECO:0000313" key="2">
    <source>
        <dbReference type="Proteomes" id="UP001150238"/>
    </source>
</evidence>
<sequence length="183" mass="20320">MENGYTDGGRTRIPGLVVSATGNRDRVVEDNVGKEFVFRGSFFPPPPRTPNVPENPIYPPPAWNFTPPTNRQILDAIRRMKNGKATKSGTIPNDLFKATSQLIAPFLGPIYRATFTLKVYPDAWSATETIVLKKPGRPDYRDPNAWRPITLSNGHGRLMNACIAEEITKRAELLGLLPAMQFG</sequence>
<organism evidence="1 2">
    <name type="scientific">Lentinula lateritia</name>
    <dbReference type="NCBI Taxonomy" id="40482"/>
    <lineage>
        <taxon>Eukaryota</taxon>
        <taxon>Fungi</taxon>
        <taxon>Dikarya</taxon>
        <taxon>Basidiomycota</taxon>
        <taxon>Agaricomycotina</taxon>
        <taxon>Agaricomycetes</taxon>
        <taxon>Agaricomycetidae</taxon>
        <taxon>Agaricales</taxon>
        <taxon>Marasmiineae</taxon>
        <taxon>Omphalotaceae</taxon>
        <taxon>Lentinula</taxon>
    </lineage>
</organism>
<name>A0A9W9DFM6_9AGAR</name>